<dbReference type="Gene3D" id="1.10.10.10">
    <property type="entry name" value="Winged helix-like DNA-binding domain superfamily/Winged helix DNA-binding domain"/>
    <property type="match status" value="1"/>
</dbReference>
<keyword evidence="1" id="KW-0805">Transcription regulation</keyword>
<dbReference type="RefSeq" id="WP_197003644.1">
    <property type="nucleotide sequence ID" value="NZ_BONS01000016.1"/>
</dbReference>
<dbReference type="InterPro" id="IPR036390">
    <property type="entry name" value="WH_DNA-bd_sf"/>
</dbReference>
<dbReference type="GO" id="GO:0003677">
    <property type="term" value="F:DNA binding"/>
    <property type="evidence" value="ECO:0007669"/>
    <property type="project" value="UniProtKB-KW"/>
</dbReference>
<dbReference type="InterPro" id="IPR002577">
    <property type="entry name" value="HTH_HxlR"/>
</dbReference>
<comment type="caution">
    <text evidence="5">The sequence shown here is derived from an EMBL/GenBank/DDBJ whole genome shotgun (WGS) entry which is preliminary data.</text>
</comment>
<accession>A0A8J7GFB1</accession>
<evidence type="ECO:0000259" key="4">
    <source>
        <dbReference type="PROSITE" id="PS51118"/>
    </source>
</evidence>
<dbReference type="PANTHER" id="PTHR33204:SF18">
    <property type="entry name" value="TRANSCRIPTIONAL REGULATORY PROTEIN"/>
    <property type="match status" value="1"/>
</dbReference>
<dbReference type="Proteomes" id="UP000622552">
    <property type="component" value="Unassembled WGS sequence"/>
</dbReference>
<evidence type="ECO:0000256" key="2">
    <source>
        <dbReference type="ARBA" id="ARBA00023125"/>
    </source>
</evidence>
<dbReference type="PROSITE" id="PS51118">
    <property type="entry name" value="HTH_HXLR"/>
    <property type="match status" value="1"/>
</dbReference>
<keyword evidence="2 5" id="KW-0238">DNA-binding</keyword>
<dbReference type="InterPro" id="IPR036388">
    <property type="entry name" value="WH-like_DNA-bd_sf"/>
</dbReference>
<protein>
    <submittedName>
        <fullName evidence="5">DNA-binding HxlR family transcriptional regulator</fullName>
    </submittedName>
</protein>
<dbReference type="EMBL" id="JADOUF010000001">
    <property type="protein sequence ID" value="MBG6136706.1"/>
    <property type="molecule type" value="Genomic_DNA"/>
</dbReference>
<sequence length="160" mass="17775">MTTPHVDWTALPGRPCSVAAALQLLGERWALLAVREITYGNHRFVDIVRNTGAPRDRMAARLRGLVEAGVLERRQYSERPERHEYHLTEAGTELRPVMLALLSWGDKWLADTPPVTLEHICGQPLDPVTICRACGQEVGRGETTLHVNAPGWDQSGPAPR</sequence>
<reference evidence="5" key="1">
    <citation type="submission" date="2020-11" db="EMBL/GenBank/DDBJ databases">
        <title>Sequencing the genomes of 1000 actinobacteria strains.</title>
        <authorList>
            <person name="Klenk H.-P."/>
        </authorList>
    </citation>
    <scope>NUCLEOTIDE SEQUENCE</scope>
    <source>
        <strain evidence="5">DSM 45356</strain>
    </source>
</reference>
<organism evidence="5 6">
    <name type="scientific">Longispora fulva</name>
    <dbReference type="NCBI Taxonomy" id="619741"/>
    <lineage>
        <taxon>Bacteria</taxon>
        <taxon>Bacillati</taxon>
        <taxon>Actinomycetota</taxon>
        <taxon>Actinomycetes</taxon>
        <taxon>Micromonosporales</taxon>
        <taxon>Micromonosporaceae</taxon>
        <taxon>Longispora</taxon>
    </lineage>
</organism>
<evidence type="ECO:0000313" key="5">
    <source>
        <dbReference type="EMBL" id="MBG6136706.1"/>
    </source>
</evidence>
<keyword evidence="3" id="KW-0804">Transcription</keyword>
<dbReference type="AlphaFoldDB" id="A0A8J7GFB1"/>
<feature type="domain" description="HTH hxlR-type" evidence="4">
    <location>
        <begin position="16"/>
        <end position="113"/>
    </location>
</feature>
<evidence type="ECO:0000313" key="6">
    <source>
        <dbReference type="Proteomes" id="UP000622552"/>
    </source>
</evidence>
<evidence type="ECO:0000256" key="3">
    <source>
        <dbReference type="ARBA" id="ARBA00023163"/>
    </source>
</evidence>
<proteinExistence type="predicted"/>
<dbReference type="SUPFAM" id="SSF46785">
    <property type="entry name" value="Winged helix' DNA-binding domain"/>
    <property type="match status" value="1"/>
</dbReference>
<dbReference type="Pfam" id="PF01638">
    <property type="entry name" value="HxlR"/>
    <property type="match status" value="1"/>
</dbReference>
<keyword evidence="6" id="KW-1185">Reference proteome</keyword>
<dbReference type="PANTHER" id="PTHR33204">
    <property type="entry name" value="TRANSCRIPTIONAL REGULATOR, MARR FAMILY"/>
    <property type="match status" value="1"/>
</dbReference>
<evidence type="ECO:0000256" key="1">
    <source>
        <dbReference type="ARBA" id="ARBA00023015"/>
    </source>
</evidence>
<name>A0A8J7GFB1_9ACTN</name>
<gene>
    <name evidence="5" type="ORF">IW245_002900</name>
</gene>